<dbReference type="Proteomes" id="UP000183085">
    <property type="component" value="Unassembled WGS sequence"/>
</dbReference>
<comment type="caution">
    <text evidence="1">The sequence shown here is derived from an EMBL/GenBank/DDBJ whole genome shotgun (WGS) entry which is preliminary data.</text>
</comment>
<gene>
    <name evidence="1" type="ORF">AUJ95_00330</name>
</gene>
<accession>A0A1J5EFK1</accession>
<dbReference type="PANTHER" id="PTHR12993:SF11">
    <property type="entry name" value="N-ACETYLGLUCOSAMINYL-PHOSPHATIDYLINOSITOL DE-N-ACETYLASE"/>
    <property type="match status" value="1"/>
</dbReference>
<reference evidence="1 2" key="1">
    <citation type="journal article" date="2016" name="Environ. Microbiol.">
        <title>Genomic resolution of a cold subsurface aquifer community provides metabolic insights for novel microbes adapted to high CO concentrations.</title>
        <authorList>
            <person name="Probst A.J."/>
            <person name="Castelle C.J."/>
            <person name="Singh A."/>
            <person name="Brown C.T."/>
            <person name="Anantharaman K."/>
            <person name="Sharon I."/>
            <person name="Hug L.A."/>
            <person name="Burstein D."/>
            <person name="Emerson J.B."/>
            <person name="Thomas B.C."/>
            <person name="Banfield J.F."/>
        </authorList>
    </citation>
    <scope>NUCLEOTIDE SEQUENCE [LARGE SCALE GENOMIC DNA]</scope>
    <source>
        <strain evidence="1">CG2_30_40_21</strain>
    </source>
</reference>
<evidence type="ECO:0008006" key="3">
    <source>
        <dbReference type="Google" id="ProtNLM"/>
    </source>
</evidence>
<dbReference type="InterPro" id="IPR024078">
    <property type="entry name" value="LmbE-like_dom_sf"/>
</dbReference>
<organism evidence="1 2">
    <name type="scientific">Candidatus Desantisbacteria bacterium CG2_30_40_21</name>
    <dbReference type="NCBI Taxonomy" id="1817895"/>
    <lineage>
        <taxon>Bacteria</taxon>
        <taxon>Candidatus Desantisiibacteriota</taxon>
    </lineage>
</organism>
<name>A0A1J5EFK1_9BACT</name>
<dbReference type="Pfam" id="PF02585">
    <property type="entry name" value="PIG-L"/>
    <property type="match status" value="1"/>
</dbReference>
<dbReference type="EMBL" id="MNYI01000012">
    <property type="protein sequence ID" value="OIP43586.1"/>
    <property type="molecule type" value="Genomic_DNA"/>
</dbReference>
<dbReference type="AlphaFoldDB" id="A0A1J5EFK1"/>
<dbReference type="Gene3D" id="3.40.50.10320">
    <property type="entry name" value="LmbE-like"/>
    <property type="match status" value="1"/>
</dbReference>
<proteinExistence type="predicted"/>
<dbReference type="GO" id="GO:0016811">
    <property type="term" value="F:hydrolase activity, acting on carbon-nitrogen (but not peptide) bonds, in linear amides"/>
    <property type="evidence" value="ECO:0007669"/>
    <property type="project" value="TreeGrafter"/>
</dbReference>
<dbReference type="PANTHER" id="PTHR12993">
    <property type="entry name" value="N-ACETYLGLUCOSAMINYL-PHOSPHATIDYLINOSITOL DE-N-ACETYLASE-RELATED"/>
    <property type="match status" value="1"/>
</dbReference>
<protein>
    <recommendedName>
        <fullName evidence="3">PIG-L family deacetylase</fullName>
    </recommendedName>
</protein>
<evidence type="ECO:0000313" key="1">
    <source>
        <dbReference type="EMBL" id="OIP43586.1"/>
    </source>
</evidence>
<dbReference type="InterPro" id="IPR003737">
    <property type="entry name" value="GlcNAc_PI_deacetylase-related"/>
</dbReference>
<dbReference type="SUPFAM" id="SSF102588">
    <property type="entry name" value="LmbE-like"/>
    <property type="match status" value="1"/>
</dbReference>
<sequence>MRVKWMNVLRFYEYIQPYLKVSKPIEEKPVGKSVLVLSPHIDDDILGAGGTLYKHHLDGDKIVSIYLASLNDKDIRQKEGERAAEIIGIDELIFLDYEIKKLDLSTKEISRQIADLLDRYEPDIVYLPFFLDNHNDHISTNKIFLSSLPLISKPLSISIYAYEIWSTLFPNVLVDITDQIEVKKQAILEYKSQLLANNYLEAIIGLNRYRGILSKANGYAEGFFRSTSDGYSNLWRSIYGT</sequence>
<dbReference type="STRING" id="1817895.AUJ95_00330"/>
<evidence type="ECO:0000313" key="2">
    <source>
        <dbReference type="Proteomes" id="UP000183085"/>
    </source>
</evidence>